<feature type="region of interest" description="Disordered" evidence="16">
    <location>
        <begin position="622"/>
        <end position="659"/>
    </location>
</feature>
<dbReference type="RefSeq" id="XP_031564652.1">
    <property type="nucleotide sequence ID" value="XM_031708792.1"/>
</dbReference>
<evidence type="ECO:0000256" key="2">
    <source>
        <dbReference type="ARBA" id="ARBA00004496"/>
    </source>
</evidence>
<dbReference type="InterPro" id="IPR056436">
    <property type="entry name" value="Znf-C2H2_ZIC1-5/GLI1-3-like"/>
</dbReference>
<feature type="compositionally biased region" description="Polar residues" evidence="16">
    <location>
        <begin position="578"/>
        <end position="595"/>
    </location>
</feature>
<dbReference type="GO" id="GO:0008270">
    <property type="term" value="F:zinc ion binding"/>
    <property type="evidence" value="ECO:0007669"/>
    <property type="project" value="UniProtKB-KW"/>
</dbReference>
<feature type="compositionally biased region" description="Low complexity" evidence="16">
    <location>
        <begin position="27"/>
        <end position="37"/>
    </location>
</feature>
<dbReference type="FunFam" id="3.30.160.60:FF:000019">
    <property type="entry name" value="GLI family zinc finger 3"/>
    <property type="match status" value="1"/>
</dbReference>
<evidence type="ECO:0000256" key="8">
    <source>
        <dbReference type="ARBA" id="ARBA00022771"/>
    </source>
</evidence>
<evidence type="ECO:0000256" key="11">
    <source>
        <dbReference type="ARBA" id="ARBA00023015"/>
    </source>
</evidence>
<evidence type="ECO:0000256" key="13">
    <source>
        <dbReference type="ARBA" id="ARBA00023163"/>
    </source>
</evidence>
<feature type="compositionally biased region" description="Acidic residues" evidence="16">
    <location>
        <begin position="927"/>
        <end position="936"/>
    </location>
</feature>
<keyword evidence="5" id="KW-0963">Cytoplasm</keyword>
<feature type="compositionally biased region" description="Low complexity" evidence="16">
    <location>
        <begin position="717"/>
        <end position="731"/>
    </location>
</feature>
<dbReference type="Proteomes" id="UP000515163">
    <property type="component" value="Unplaced"/>
</dbReference>
<feature type="compositionally biased region" description="Polar residues" evidence="16">
    <location>
        <begin position="13"/>
        <end position="23"/>
    </location>
</feature>
<feature type="region of interest" description="Disordered" evidence="16">
    <location>
        <begin position="522"/>
        <end position="605"/>
    </location>
</feature>
<organism evidence="18 19">
    <name type="scientific">Actinia tenebrosa</name>
    <name type="common">Australian red waratah sea anemone</name>
    <dbReference type="NCBI Taxonomy" id="6105"/>
    <lineage>
        <taxon>Eukaryota</taxon>
        <taxon>Metazoa</taxon>
        <taxon>Cnidaria</taxon>
        <taxon>Anthozoa</taxon>
        <taxon>Hexacorallia</taxon>
        <taxon>Actiniaria</taxon>
        <taxon>Actiniidae</taxon>
        <taxon>Actinia</taxon>
    </lineage>
</organism>
<keyword evidence="4" id="KW-0217">Developmental protein</keyword>
<dbReference type="PANTHER" id="PTHR45718:SF4">
    <property type="entry name" value="TRANSCRIPTIONAL ACTIVATOR CUBITUS INTERRUPTUS"/>
    <property type="match status" value="1"/>
</dbReference>
<keyword evidence="12" id="KW-0238">DNA-binding</keyword>
<evidence type="ECO:0000256" key="16">
    <source>
        <dbReference type="SAM" id="MobiDB-lite"/>
    </source>
</evidence>
<evidence type="ECO:0000256" key="12">
    <source>
        <dbReference type="ARBA" id="ARBA00023125"/>
    </source>
</evidence>
<keyword evidence="8 15" id="KW-0863">Zinc-finger</keyword>
<feature type="compositionally biased region" description="Polar residues" evidence="16">
    <location>
        <begin position="944"/>
        <end position="953"/>
    </location>
</feature>
<evidence type="ECO:0000313" key="18">
    <source>
        <dbReference type="Proteomes" id="UP000515163"/>
    </source>
</evidence>
<keyword evidence="13" id="KW-0804">Transcription</keyword>
<dbReference type="FunFam" id="3.30.160.60:FF:000532">
    <property type="entry name" value="GLIS family zinc finger 2"/>
    <property type="match status" value="1"/>
</dbReference>
<comment type="similarity">
    <text evidence="3">Belongs to the GLI C2H2-type zinc-finger protein family.</text>
</comment>
<dbReference type="Pfam" id="PF00096">
    <property type="entry name" value="zf-C2H2"/>
    <property type="match status" value="2"/>
</dbReference>
<dbReference type="PANTHER" id="PTHR45718">
    <property type="entry name" value="TRANSCRIPTIONAL ACTIVATOR CUBITUS INTERRUPTUS"/>
    <property type="match status" value="1"/>
</dbReference>
<dbReference type="InterPro" id="IPR013087">
    <property type="entry name" value="Znf_C2H2_type"/>
</dbReference>
<evidence type="ECO:0000256" key="10">
    <source>
        <dbReference type="ARBA" id="ARBA00022833"/>
    </source>
</evidence>
<evidence type="ECO:0000256" key="9">
    <source>
        <dbReference type="ARBA" id="ARBA00022782"/>
    </source>
</evidence>
<proteinExistence type="inferred from homology"/>
<feature type="region of interest" description="Disordered" evidence="16">
    <location>
        <begin position="874"/>
        <end position="953"/>
    </location>
</feature>
<dbReference type="SMART" id="SM00355">
    <property type="entry name" value="ZnF_C2H2"/>
    <property type="match status" value="5"/>
</dbReference>
<name>A0A6P8IDW0_ACTTE</name>
<feature type="compositionally biased region" description="Polar residues" evidence="16">
    <location>
        <begin position="743"/>
        <end position="760"/>
    </location>
</feature>
<keyword evidence="14" id="KW-0539">Nucleus</keyword>
<reference evidence="19" key="1">
    <citation type="submission" date="2025-08" db="UniProtKB">
        <authorList>
            <consortium name="RefSeq"/>
        </authorList>
    </citation>
    <scope>IDENTIFICATION</scope>
    <source>
        <tissue evidence="19">Tentacle</tissue>
    </source>
</reference>
<evidence type="ECO:0000256" key="1">
    <source>
        <dbReference type="ARBA" id="ARBA00004123"/>
    </source>
</evidence>
<feature type="compositionally biased region" description="Basic and acidic residues" evidence="16">
    <location>
        <begin position="1"/>
        <end position="12"/>
    </location>
</feature>
<dbReference type="InterPro" id="IPR036236">
    <property type="entry name" value="Znf_C2H2_sf"/>
</dbReference>
<evidence type="ECO:0000259" key="17">
    <source>
        <dbReference type="PROSITE" id="PS50157"/>
    </source>
</evidence>
<dbReference type="SUPFAM" id="SSF57667">
    <property type="entry name" value="beta-beta-alpha zinc fingers"/>
    <property type="match status" value="3"/>
</dbReference>
<keyword evidence="6" id="KW-0479">Metal-binding</keyword>
<feature type="region of interest" description="Disordered" evidence="16">
    <location>
        <begin position="713"/>
        <end position="784"/>
    </location>
</feature>
<feature type="domain" description="C2H2-type" evidence="17">
    <location>
        <begin position="415"/>
        <end position="447"/>
    </location>
</feature>
<keyword evidence="10" id="KW-0862">Zinc</keyword>
<dbReference type="FunFam" id="3.30.160.60:FF:000048">
    <property type="entry name" value="GLI family zinc finger 3"/>
    <property type="match status" value="1"/>
</dbReference>
<evidence type="ECO:0000256" key="4">
    <source>
        <dbReference type="ARBA" id="ARBA00022473"/>
    </source>
</evidence>
<feature type="region of interest" description="Disordered" evidence="16">
    <location>
        <begin position="1"/>
        <end position="41"/>
    </location>
</feature>
<dbReference type="InParanoid" id="A0A6P8IDW0"/>
<feature type="compositionally biased region" description="Polar residues" evidence="16">
    <location>
        <begin position="910"/>
        <end position="919"/>
    </location>
</feature>
<dbReference type="AlphaFoldDB" id="A0A6P8IDW0"/>
<accession>A0A6P8IDW0</accession>
<keyword evidence="9" id="KW-0221">Differentiation</keyword>
<feature type="region of interest" description="Disordered" evidence="16">
    <location>
        <begin position="272"/>
        <end position="379"/>
    </location>
</feature>
<keyword evidence="18" id="KW-1185">Reference proteome</keyword>
<dbReference type="GO" id="GO:0005737">
    <property type="term" value="C:cytoplasm"/>
    <property type="evidence" value="ECO:0007669"/>
    <property type="project" value="UniProtKB-SubCell"/>
</dbReference>
<evidence type="ECO:0000256" key="7">
    <source>
        <dbReference type="ARBA" id="ARBA00022737"/>
    </source>
</evidence>
<evidence type="ECO:0000256" key="5">
    <source>
        <dbReference type="ARBA" id="ARBA00022490"/>
    </source>
</evidence>
<gene>
    <name evidence="19" type="primary">LOC116300034</name>
</gene>
<protein>
    <submittedName>
        <fullName evidence="19">Transcriptional activator GLI3-like</fullName>
    </submittedName>
</protein>
<dbReference type="Gene3D" id="3.30.160.60">
    <property type="entry name" value="Classic Zinc Finger"/>
    <property type="match status" value="5"/>
</dbReference>
<feature type="compositionally biased region" description="Pro residues" evidence="16">
    <location>
        <begin position="765"/>
        <end position="777"/>
    </location>
</feature>
<dbReference type="GO" id="GO:0000981">
    <property type="term" value="F:DNA-binding transcription factor activity, RNA polymerase II-specific"/>
    <property type="evidence" value="ECO:0007669"/>
    <property type="project" value="TreeGrafter"/>
</dbReference>
<comment type="subcellular location">
    <subcellularLocation>
        <location evidence="2">Cytoplasm</location>
    </subcellularLocation>
    <subcellularLocation>
        <location evidence="1">Nucleus</location>
    </subcellularLocation>
</comment>
<feature type="compositionally biased region" description="Basic and acidic residues" evidence="16">
    <location>
        <begin position="884"/>
        <end position="897"/>
    </location>
</feature>
<feature type="compositionally biased region" description="Pro residues" evidence="16">
    <location>
        <begin position="278"/>
        <end position="290"/>
    </location>
</feature>
<feature type="domain" description="C2H2-type" evidence="17">
    <location>
        <begin position="448"/>
        <end position="477"/>
    </location>
</feature>
<evidence type="ECO:0000256" key="14">
    <source>
        <dbReference type="ARBA" id="ARBA00023242"/>
    </source>
</evidence>
<feature type="compositionally biased region" description="Acidic residues" evidence="16">
    <location>
        <begin position="368"/>
        <end position="379"/>
    </location>
</feature>
<feature type="compositionally biased region" description="Basic and acidic residues" evidence="16">
    <location>
        <begin position="533"/>
        <end position="550"/>
    </location>
</feature>
<dbReference type="GO" id="GO:0000978">
    <property type="term" value="F:RNA polymerase II cis-regulatory region sequence-specific DNA binding"/>
    <property type="evidence" value="ECO:0007669"/>
    <property type="project" value="TreeGrafter"/>
</dbReference>
<sequence>MEEKKGEGHDQETQTNFDINGSVLTHPPSSIQPSIPIMDRNPNNYSSVPTWGARYSCQPPSYPENYYPYESGYPAPPPPPPQHPYYPGRNPHWHHPEAGVVYPPNHGSSVHVGPFRPEYPRRNFYPSNLNDSAPQRNTEIARPKAEWPRTYQQFAKPTIPSHYLATMHSGHRNVQAEFVAPPSTATSLRSTVLDVPGSSISSPRASAHLTRKRARSNTPSSIESIDLNLLIRNSPDSLLGCLTGSRISSAGSFGHLSPLGFCTSSVCHRTQSSAMHPMRPPPFITPPPIQPVKATKNQEQPRDVFPSSTTDTPKEEPIAESMNCTESPPLSKPVEAPSSRMKEEAAETCKLDSTTSPGVSGVPPGSDNEADDGPGDGEEPNLTCRWKDCTILFENQDALVKHVNCDHIKKEKREYTCYWQDCCREQKPFKAQYMLVVHMRRHTGEKPHVCKYEGCTKAYSRLENLKTHLRSHTGERPYVCEVEGCTKAFSNASDRAKHQNRTHSSVKPYVCKVPGCPKRYTDPSSLRKHTKTVHGDQGVKRHKLNSDGGKDNTQSSTKKTSSSNQSNQSISNTNTSNAAVQSPSSDVKSPGSGSESGTVKKGGGYSSSVVSIGWDADVVSSTCDDRSPAVDIPGSHETSLGVGQVTTSGLSPRSPPYVKQLPDIVEGDYEPVTDGCAVTTVQQVVSQRQSETITLPKIHNRNKDVASWVSDVHRRMSQTSTRRSSETSHISEMNGDVSRRSSESGWASNNESRRSSQASLNPQVVPHPPNVQVPPGPKNQQGSIPWKKTLLAPLSDSEAVLRRASETSNASSQSFACNRLSRNSSGYGSQSNLAIIRSPMFHRIPYQFSKEPFRPNGIDRTFRRLSDTVICEADSSEMSLQQGGEKEEYRRRSEPAQHMRWNSRPEPMIQLSSNSTTNEAEPRETELINEDVDPNEFDAYLSPDQAQSRQTQPLRHYPYPSEEAYPEQQLPIESQTIHYRPSQPAARPPYPPPNRIPQQRFNLQYARPQNQYYQRQSRLQSVPQGQMITEYQQRVPGMVDYYGEQSRPQEVGSYEAMLNSMEALSTDGNGNEINPFGLGNSNMVVNDMNTLLNSLVEEDKYLDMQQNSHRIANSALSSIF</sequence>
<keyword evidence="7" id="KW-0677">Repeat</keyword>
<feature type="region of interest" description="Disordered" evidence="16">
    <location>
        <begin position="195"/>
        <end position="217"/>
    </location>
</feature>
<evidence type="ECO:0000256" key="6">
    <source>
        <dbReference type="ARBA" id="ARBA00022723"/>
    </source>
</evidence>
<dbReference type="PROSITE" id="PS00028">
    <property type="entry name" value="ZINC_FINGER_C2H2_1"/>
    <property type="match status" value="4"/>
</dbReference>
<feature type="domain" description="C2H2-type" evidence="17">
    <location>
        <begin position="509"/>
        <end position="539"/>
    </location>
</feature>
<feature type="compositionally biased region" description="Low complexity" evidence="16">
    <location>
        <begin position="552"/>
        <end position="577"/>
    </location>
</feature>
<evidence type="ECO:0000256" key="3">
    <source>
        <dbReference type="ARBA" id="ARBA00010831"/>
    </source>
</evidence>
<dbReference type="InterPro" id="IPR043359">
    <property type="entry name" value="GLI-like"/>
</dbReference>
<dbReference type="Pfam" id="PF23561">
    <property type="entry name" value="zf-C2H2_15"/>
    <property type="match status" value="1"/>
</dbReference>
<evidence type="ECO:0000256" key="15">
    <source>
        <dbReference type="PROSITE-ProRule" id="PRU00042"/>
    </source>
</evidence>
<dbReference type="KEGG" id="aten:116300034"/>
<dbReference type="PROSITE" id="PS50157">
    <property type="entry name" value="ZINC_FINGER_C2H2_2"/>
    <property type="match status" value="4"/>
</dbReference>
<evidence type="ECO:0000313" key="19">
    <source>
        <dbReference type="RefSeq" id="XP_031564652.1"/>
    </source>
</evidence>
<keyword evidence="11" id="KW-0805">Transcription regulation</keyword>
<dbReference type="OrthoDB" id="3214149at2759"/>
<feature type="compositionally biased region" description="Basic and acidic residues" evidence="16">
    <location>
        <begin position="340"/>
        <end position="350"/>
    </location>
</feature>
<dbReference type="GO" id="GO:0005634">
    <property type="term" value="C:nucleus"/>
    <property type="evidence" value="ECO:0007669"/>
    <property type="project" value="UniProtKB-SubCell"/>
</dbReference>
<dbReference type="FunFam" id="3.30.160.60:FF:000036">
    <property type="entry name" value="GLI family zinc finger 3"/>
    <property type="match status" value="1"/>
</dbReference>
<feature type="domain" description="C2H2-type" evidence="17">
    <location>
        <begin position="478"/>
        <end position="508"/>
    </location>
</feature>
<dbReference type="FunFam" id="3.30.160.60:FF:000031">
    <property type="entry name" value="GLI family zinc finger 3"/>
    <property type="match status" value="1"/>
</dbReference>
<dbReference type="GeneID" id="116300034"/>
<dbReference type="GO" id="GO:0030154">
    <property type="term" value="P:cell differentiation"/>
    <property type="evidence" value="ECO:0007669"/>
    <property type="project" value="UniProtKB-KW"/>
</dbReference>